<feature type="region of interest" description="Disordered" evidence="3">
    <location>
        <begin position="51"/>
        <end position="126"/>
    </location>
</feature>
<dbReference type="GeneID" id="54421151"/>
<feature type="domain" description="Zn(2)-C6 fungal-type" evidence="4">
    <location>
        <begin position="19"/>
        <end position="49"/>
    </location>
</feature>
<dbReference type="Pfam" id="PF04082">
    <property type="entry name" value="Fungal_trans"/>
    <property type="match status" value="1"/>
</dbReference>
<dbReference type="PROSITE" id="PS00463">
    <property type="entry name" value="ZN2_CY6_FUNGAL_1"/>
    <property type="match status" value="1"/>
</dbReference>
<evidence type="ECO:0000259" key="4">
    <source>
        <dbReference type="PROSITE" id="PS50048"/>
    </source>
</evidence>
<feature type="compositionally biased region" description="Low complexity" evidence="3">
    <location>
        <begin position="111"/>
        <end position="122"/>
    </location>
</feature>
<dbReference type="AlphaFoldDB" id="A0A6G1G9D9"/>
<dbReference type="SMART" id="SM00066">
    <property type="entry name" value="GAL4"/>
    <property type="match status" value="1"/>
</dbReference>
<gene>
    <name evidence="5 7" type="ORF">P152DRAFT_464689</name>
</gene>
<dbReference type="CDD" id="cd00067">
    <property type="entry name" value="GAL4"/>
    <property type="match status" value="1"/>
</dbReference>
<proteinExistence type="predicted"/>
<dbReference type="PANTHER" id="PTHR47431:SF4">
    <property type="entry name" value="ZN(II)2CYS6 TRANSCRIPTION FACTOR (EUROFUNG)"/>
    <property type="match status" value="1"/>
</dbReference>
<keyword evidence="2" id="KW-0539">Nucleus</keyword>
<evidence type="ECO:0000256" key="1">
    <source>
        <dbReference type="ARBA" id="ARBA00022723"/>
    </source>
</evidence>
<dbReference type="CDD" id="cd12148">
    <property type="entry name" value="fungal_TF_MHR"/>
    <property type="match status" value="1"/>
</dbReference>
<feature type="compositionally biased region" description="Low complexity" evidence="3">
    <location>
        <begin position="73"/>
        <end position="84"/>
    </location>
</feature>
<dbReference type="GO" id="GO:0008270">
    <property type="term" value="F:zinc ion binding"/>
    <property type="evidence" value="ECO:0007669"/>
    <property type="project" value="InterPro"/>
</dbReference>
<feature type="compositionally biased region" description="Basic residues" evidence="3">
    <location>
        <begin position="51"/>
        <end position="60"/>
    </location>
</feature>
<evidence type="ECO:0000313" key="6">
    <source>
        <dbReference type="Proteomes" id="UP000504638"/>
    </source>
</evidence>
<dbReference type="InterPro" id="IPR036864">
    <property type="entry name" value="Zn2-C6_fun-type_DNA-bd_sf"/>
</dbReference>
<dbReference type="GO" id="GO:0000981">
    <property type="term" value="F:DNA-binding transcription factor activity, RNA polymerase II-specific"/>
    <property type="evidence" value="ECO:0007669"/>
    <property type="project" value="InterPro"/>
</dbReference>
<evidence type="ECO:0000256" key="2">
    <source>
        <dbReference type="ARBA" id="ARBA00023242"/>
    </source>
</evidence>
<accession>A0A6G1G9D9</accession>
<dbReference type="RefSeq" id="XP_033536336.1">
    <property type="nucleotide sequence ID" value="XM_033680581.1"/>
</dbReference>
<reference evidence="7" key="3">
    <citation type="submission" date="2025-04" db="UniProtKB">
        <authorList>
            <consortium name="RefSeq"/>
        </authorList>
    </citation>
    <scope>IDENTIFICATION</scope>
    <source>
        <strain evidence="7">CBS 781.70</strain>
    </source>
</reference>
<name>A0A6G1G9D9_9PEZI</name>
<organism evidence="5">
    <name type="scientific">Eremomyces bilateralis CBS 781.70</name>
    <dbReference type="NCBI Taxonomy" id="1392243"/>
    <lineage>
        <taxon>Eukaryota</taxon>
        <taxon>Fungi</taxon>
        <taxon>Dikarya</taxon>
        <taxon>Ascomycota</taxon>
        <taxon>Pezizomycotina</taxon>
        <taxon>Dothideomycetes</taxon>
        <taxon>Dothideomycetes incertae sedis</taxon>
        <taxon>Eremomycetales</taxon>
        <taxon>Eremomycetaceae</taxon>
        <taxon>Eremomyces</taxon>
    </lineage>
</organism>
<dbReference type="SUPFAM" id="SSF57701">
    <property type="entry name" value="Zn2/Cys6 DNA-binding domain"/>
    <property type="match status" value="1"/>
</dbReference>
<dbReference type="Proteomes" id="UP000504638">
    <property type="component" value="Unplaced"/>
</dbReference>
<reference evidence="7" key="2">
    <citation type="submission" date="2020-04" db="EMBL/GenBank/DDBJ databases">
        <authorList>
            <consortium name="NCBI Genome Project"/>
        </authorList>
    </citation>
    <scope>NUCLEOTIDE SEQUENCE</scope>
    <source>
        <strain evidence="7">CBS 781.70</strain>
    </source>
</reference>
<dbReference type="GO" id="GO:0003677">
    <property type="term" value="F:DNA binding"/>
    <property type="evidence" value="ECO:0007669"/>
    <property type="project" value="InterPro"/>
</dbReference>
<dbReference type="PROSITE" id="PS50048">
    <property type="entry name" value="ZN2_CY6_FUNGAL_2"/>
    <property type="match status" value="1"/>
</dbReference>
<keyword evidence="1" id="KW-0479">Metal-binding</keyword>
<sequence length="624" mass="67883">MQASQDSATGKSGTRVSLACVQCRSRHLRCDAVDPICSRCSETGTACTYLKSRRGGRPRVRPLPGPDPTGSVPLPMSLPMSSTTVVTSLPMSEPLNHSPALVTPGTHDRSAVPSSDSSSSGTDDLRASATQDPLLDLYYHYFHHGHPCALPARFMASFTTQEVHSSIPGMSLLVAVMQFIGSLYSTKIASDPLEERVKMAMMEGEMTPSPFEVQALTLYAIASYWCHDDEAAKSVMGGASDKAIALGMNLQSFADANSGGNPILAESWRRTWWTLYLVDAHIASSTHAAIFRTSQRTVPATVDLPCEEDAYESGNIPIPHTVEDYDNREFMDDDVEFSSFAYLVGLLRSVDHICIGMSRESLEDVRAMAANHDAACNGWVNLLAKSKRKLFREDGKIDELLFGANMGVLIYTVDIHRQLSTLSYSPIESVSSCAPPPPPKRLTSVYARDAHIHTAKVLQAITKMTEMLTLPARTAQHTPFAICMTATTTIAHLAACKHVLRGDALLLARERIRVAMGTIEIFAEVWPRAKRVLKEVKTVARELLALGPGLQSRALDAQAGLLNAYIPEVPNQSPLLFTNYFPGPDLSAYTEFCNQTTGFGLGMTDTESNSSSDVVSFEIPVGTF</sequence>
<dbReference type="InterPro" id="IPR001138">
    <property type="entry name" value="Zn2Cys6_DnaBD"/>
</dbReference>
<evidence type="ECO:0000256" key="3">
    <source>
        <dbReference type="SAM" id="MobiDB-lite"/>
    </source>
</evidence>
<evidence type="ECO:0000313" key="5">
    <source>
        <dbReference type="EMBL" id="KAF1814705.1"/>
    </source>
</evidence>
<dbReference type="GO" id="GO:0006351">
    <property type="term" value="P:DNA-templated transcription"/>
    <property type="evidence" value="ECO:0007669"/>
    <property type="project" value="InterPro"/>
</dbReference>
<evidence type="ECO:0000313" key="7">
    <source>
        <dbReference type="RefSeq" id="XP_033536336.1"/>
    </source>
</evidence>
<dbReference type="Pfam" id="PF00172">
    <property type="entry name" value="Zn_clus"/>
    <property type="match status" value="1"/>
</dbReference>
<keyword evidence="6" id="KW-1185">Reference proteome</keyword>
<dbReference type="Gene3D" id="4.10.240.10">
    <property type="entry name" value="Zn(2)-C6 fungal-type DNA-binding domain"/>
    <property type="match status" value="1"/>
</dbReference>
<protein>
    <recommendedName>
        <fullName evidence="4">Zn(2)-C6 fungal-type domain-containing protein</fullName>
    </recommendedName>
</protein>
<dbReference type="InterPro" id="IPR007219">
    <property type="entry name" value="XnlR_reg_dom"/>
</dbReference>
<dbReference type="EMBL" id="ML975152">
    <property type="protein sequence ID" value="KAF1814705.1"/>
    <property type="molecule type" value="Genomic_DNA"/>
</dbReference>
<reference evidence="5 7" key="1">
    <citation type="submission" date="2020-01" db="EMBL/GenBank/DDBJ databases">
        <authorList>
            <consortium name="DOE Joint Genome Institute"/>
            <person name="Haridas S."/>
            <person name="Albert R."/>
            <person name="Binder M."/>
            <person name="Bloem J."/>
            <person name="Labutti K."/>
            <person name="Salamov A."/>
            <person name="Andreopoulos B."/>
            <person name="Baker S.E."/>
            <person name="Barry K."/>
            <person name="Bills G."/>
            <person name="Bluhm B.H."/>
            <person name="Cannon C."/>
            <person name="Castanera R."/>
            <person name="Culley D.E."/>
            <person name="Daum C."/>
            <person name="Ezra D."/>
            <person name="Gonzalez J.B."/>
            <person name="Henrissat B."/>
            <person name="Kuo A."/>
            <person name="Liang C."/>
            <person name="Lipzen A."/>
            <person name="Lutzoni F."/>
            <person name="Magnuson J."/>
            <person name="Mondo S."/>
            <person name="Nolan M."/>
            <person name="Ohm R."/>
            <person name="Pangilinan J."/>
            <person name="Park H.-J."/>
            <person name="Ramirez L."/>
            <person name="Alfaro M."/>
            <person name="Sun H."/>
            <person name="Tritt A."/>
            <person name="Yoshinaga Y."/>
            <person name="Zwiers L.-H."/>
            <person name="Turgeon B.G."/>
            <person name="Goodwin S.B."/>
            <person name="Spatafora J.W."/>
            <person name="Crous P.W."/>
            <person name="Grigoriev I.V."/>
        </authorList>
    </citation>
    <scope>NUCLEOTIDE SEQUENCE</scope>
    <source>
        <strain evidence="5 7">CBS 781.70</strain>
    </source>
</reference>
<dbReference type="OrthoDB" id="10067394at2759"/>
<dbReference type="PANTHER" id="PTHR47431">
    <property type="entry name" value="ZN(II)2CYS6 TRANSCRIPTION FACTOR (EUROFUNG)-RELATED"/>
    <property type="match status" value="1"/>
</dbReference>